<reference evidence="3 4" key="1">
    <citation type="submission" date="2020-08" db="EMBL/GenBank/DDBJ databases">
        <title>Sequencing the genomes of 1000 actinobacteria strains.</title>
        <authorList>
            <person name="Klenk H.-P."/>
        </authorList>
    </citation>
    <scope>NUCLEOTIDE SEQUENCE [LARGE SCALE GENOMIC DNA]</scope>
    <source>
        <strain evidence="3 4">DSM 102122</strain>
    </source>
</reference>
<dbReference type="GO" id="GO:0005737">
    <property type="term" value="C:cytoplasm"/>
    <property type="evidence" value="ECO:0007669"/>
    <property type="project" value="TreeGrafter"/>
</dbReference>
<dbReference type="AlphaFoldDB" id="A0A7W9GNF3"/>
<dbReference type="Pfam" id="PF00248">
    <property type="entry name" value="Aldo_ket_red"/>
    <property type="match status" value="1"/>
</dbReference>
<dbReference type="InterPro" id="IPR036812">
    <property type="entry name" value="NAD(P)_OxRdtase_dom_sf"/>
</dbReference>
<sequence>MQSEWSLWSRDVEDGVVGTCRELGIGLVPYRPLGRGFLTGALKSPDDFGTDDYRRHNPRFQGEAFQQNLVLVGHVRELAAAKGATPGQVALAWVLSRGDDVVPIPGTNRRTYLEENLGALEITLDAADLDALDSLVPSGDRYPDMTFVAGVSPAR</sequence>
<proteinExistence type="predicted"/>
<keyword evidence="4" id="KW-1185">Reference proteome</keyword>
<accession>A0A7W9GNF3</accession>
<dbReference type="PANTHER" id="PTHR43625:SF40">
    <property type="entry name" value="ALDO-KETO REDUCTASE YAKC [NADP(+)]"/>
    <property type="match status" value="1"/>
</dbReference>
<dbReference type="Proteomes" id="UP000542813">
    <property type="component" value="Unassembled WGS sequence"/>
</dbReference>
<dbReference type="Gene3D" id="3.20.20.100">
    <property type="entry name" value="NADP-dependent oxidoreductase domain"/>
    <property type="match status" value="1"/>
</dbReference>
<dbReference type="InterPro" id="IPR023210">
    <property type="entry name" value="NADP_OxRdtase_dom"/>
</dbReference>
<evidence type="ECO:0000259" key="2">
    <source>
        <dbReference type="Pfam" id="PF00248"/>
    </source>
</evidence>
<dbReference type="GO" id="GO:0016491">
    <property type="term" value="F:oxidoreductase activity"/>
    <property type="evidence" value="ECO:0007669"/>
    <property type="project" value="UniProtKB-KW"/>
</dbReference>
<feature type="domain" description="NADP-dependent oxidoreductase" evidence="2">
    <location>
        <begin position="2"/>
        <end position="135"/>
    </location>
</feature>
<organism evidence="3 4">
    <name type="scientific">Jiangella mangrovi</name>
    <dbReference type="NCBI Taxonomy" id="1524084"/>
    <lineage>
        <taxon>Bacteria</taxon>
        <taxon>Bacillati</taxon>
        <taxon>Actinomycetota</taxon>
        <taxon>Actinomycetes</taxon>
        <taxon>Jiangellales</taxon>
        <taxon>Jiangellaceae</taxon>
        <taxon>Jiangella</taxon>
    </lineage>
</organism>
<name>A0A7W9GNF3_9ACTN</name>
<comment type="caution">
    <text evidence="3">The sequence shown here is derived from an EMBL/GenBank/DDBJ whole genome shotgun (WGS) entry which is preliminary data.</text>
</comment>
<dbReference type="EMBL" id="JACHMM010000001">
    <property type="protein sequence ID" value="MBB5786909.1"/>
    <property type="molecule type" value="Genomic_DNA"/>
</dbReference>
<keyword evidence="1" id="KW-0560">Oxidoreductase</keyword>
<evidence type="ECO:0000313" key="4">
    <source>
        <dbReference type="Proteomes" id="UP000542813"/>
    </source>
</evidence>
<evidence type="ECO:0000313" key="3">
    <source>
        <dbReference type="EMBL" id="MBB5786909.1"/>
    </source>
</evidence>
<dbReference type="PANTHER" id="PTHR43625">
    <property type="entry name" value="AFLATOXIN B1 ALDEHYDE REDUCTASE"/>
    <property type="match status" value="1"/>
</dbReference>
<dbReference type="InterPro" id="IPR050791">
    <property type="entry name" value="Aldo-Keto_reductase"/>
</dbReference>
<gene>
    <name evidence="3" type="ORF">HD601_001484</name>
</gene>
<evidence type="ECO:0000256" key="1">
    <source>
        <dbReference type="ARBA" id="ARBA00023002"/>
    </source>
</evidence>
<dbReference type="SUPFAM" id="SSF51430">
    <property type="entry name" value="NAD(P)-linked oxidoreductase"/>
    <property type="match status" value="1"/>
</dbReference>
<protein>
    <submittedName>
        <fullName evidence="3">Aryl-alcohol dehydrogenase-like predicted oxidoreductase</fullName>
    </submittedName>
</protein>